<evidence type="ECO:0008006" key="3">
    <source>
        <dbReference type="Google" id="ProtNLM"/>
    </source>
</evidence>
<dbReference type="PANTHER" id="PTHR12305">
    <property type="entry name" value="PHOSPHATASE WITH HOMOLOGY TO TENSIN"/>
    <property type="match status" value="1"/>
</dbReference>
<evidence type="ECO:0000313" key="2">
    <source>
        <dbReference type="Proteomes" id="UP001189429"/>
    </source>
</evidence>
<dbReference type="InterPro" id="IPR051281">
    <property type="entry name" value="Dual-spec_lipid-protein_phosph"/>
</dbReference>
<evidence type="ECO:0000313" key="1">
    <source>
        <dbReference type="EMBL" id="CAK0870890.1"/>
    </source>
</evidence>
<reference evidence="1" key="1">
    <citation type="submission" date="2023-10" db="EMBL/GenBank/DDBJ databases">
        <authorList>
            <person name="Chen Y."/>
            <person name="Shah S."/>
            <person name="Dougan E. K."/>
            <person name="Thang M."/>
            <person name="Chan C."/>
        </authorList>
    </citation>
    <scope>NUCLEOTIDE SEQUENCE [LARGE SCALE GENOMIC DNA]</scope>
</reference>
<dbReference type="InterPro" id="IPR029021">
    <property type="entry name" value="Prot-tyrosine_phosphatase-like"/>
</dbReference>
<dbReference type="Proteomes" id="UP001189429">
    <property type="component" value="Unassembled WGS sequence"/>
</dbReference>
<name>A0ABN9VD29_9DINO</name>
<sequence length="70" mass="8109">MDLVEQHYRNPMDEVQRFFAAKHARHYKVYNLCAERVYNDPNAFEEVYTKADGGGAVDGQGGERYAWHEG</sequence>
<gene>
    <name evidence="1" type="ORF">PCOR1329_LOCUS56874</name>
</gene>
<dbReference type="Gene3D" id="3.90.190.10">
    <property type="entry name" value="Protein tyrosine phosphatase superfamily"/>
    <property type="match status" value="1"/>
</dbReference>
<accession>A0ABN9VD29</accession>
<proteinExistence type="predicted"/>
<keyword evidence="2" id="KW-1185">Reference proteome</keyword>
<dbReference type="EMBL" id="CAUYUJ010017013">
    <property type="protein sequence ID" value="CAK0870890.1"/>
    <property type="molecule type" value="Genomic_DNA"/>
</dbReference>
<protein>
    <recommendedName>
        <fullName evidence="3">Inositol oxygenase</fullName>
    </recommendedName>
</protein>
<comment type="caution">
    <text evidence="1">The sequence shown here is derived from an EMBL/GenBank/DDBJ whole genome shotgun (WGS) entry which is preliminary data.</text>
</comment>
<organism evidence="1 2">
    <name type="scientific">Prorocentrum cordatum</name>
    <dbReference type="NCBI Taxonomy" id="2364126"/>
    <lineage>
        <taxon>Eukaryota</taxon>
        <taxon>Sar</taxon>
        <taxon>Alveolata</taxon>
        <taxon>Dinophyceae</taxon>
        <taxon>Prorocentrales</taxon>
        <taxon>Prorocentraceae</taxon>
        <taxon>Prorocentrum</taxon>
    </lineage>
</organism>